<dbReference type="EMBL" id="AZGK01000023">
    <property type="protein sequence ID" value="KRM44762.1"/>
    <property type="molecule type" value="Genomic_DNA"/>
</dbReference>
<comment type="caution">
    <text evidence="2">The sequence shown here is derived from an EMBL/GenBank/DDBJ whole genome shotgun (WGS) entry which is preliminary data.</text>
</comment>
<dbReference type="PATRIC" id="fig|1423784.4.peg.1341"/>
<keyword evidence="2" id="KW-0067">ATP-binding</keyword>
<protein>
    <submittedName>
        <fullName evidence="2">Prophage Lp3 protein 8, helicase</fullName>
    </submittedName>
</protein>
<evidence type="ECO:0000313" key="2">
    <source>
        <dbReference type="EMBL" id="KRM44762.1"/>
    </source>
</evidence>
<dbReference type="GO" id="GO:0004386">
    <property type="term" value="F:helicase activity"/>
    <property type="evidence" value="ECO:0007669"/>
    <property type="project" value="UniProtKB-KW"/>
</dbReference>
<gene>
    <name evidence="2" type="ORF">FC51_GL001319</name>
</gene>
<dbReference type="PANTHER" id="PTHR34985">
    <property type="entry name" value="SLR0554 PROTEIN"/>
    <property type="match status" value="1"/>
</dbReference>
<dbReference type="Proteomes" id="UP000051957">
    <property type="component" value="Unassembled WGS sequence"/>
</dbReference>
<keyword evidence="2" id="KW-0547">Nucleotide-binding</keyword>
<dbReference type="AlphaFoldDB" id="A0A0R1YRS4"/>
<sequence length="423" mass="49299">MAIDEEIDKLKKLQEKQNKVAEMPIQGLKLNKDGAIRANSIHNIGVILQRDPLLAGKIAFNEFTYEIELLQDIPKLMLEKGVIDDDYPPAILNYIESKYNVLFSDKLLNGALVNVARKNVYNPVLDYFEDCYQKWDGKIRSDDFLPDYLGVEKSAVTALQTRLFFVGAVAKVYKPEMKFDYVLDLIGGQGAGKTTLLKKVSNGWYTDQFTDFENKDNYSNMLRALIINDDEMTATNNSSFEILKKFISSEVLEYRKPYGRHTVRRYKNFVMARTTNELTYLKDKTGERRFLPNLVNKRLQKKSPLTDLKQDYIDQLWGEFTAYYQDGFSFMLDEAEEELLNQHRSAFMYVDEQEGAIEQCLQEWQDNFITSSQIAKFMGEDNLINNPKLARKIKYVMDNHHDWQAVQKRFGNVSQRGYRKRIQ</sequence>
<name>A0A0R1YRS4_9LACO</name>
<organism evidence="2 3">
    <name type="scientific">Lentilactobacillus parabuchneri DSM 5707 = NBRC 107865</name>
    <dbReference type="NCBI Taxonomy" id="1423784"/>
    <lineage>
        <taxon>Bacteria</taxon>
        <taxon>Bacillati</taxon>
        <taxon>Bacillota</taxon>
        <taxon>Bacilli</taxon>
        <taxon>Lactobacillales</taxon>
        <taxon>Lactobacillaceae</taxon>
        <taxon>Lentilactobacillus</taxon>
    </lineage>
</organism>
<feature type="domain" description="Virulence-associated protein E-like" evidence="1">
    <location>
        <begin position="131"/>
        <end position="348"/>
    </location>
</feature>
<keyword evidence="2" id="KW-0347">Helicase</keyword>
<dbReference type="Pfam" id="PF05272">
    <property type="entry name" value="VapE-like_dom"/>
    <property type="match status" value="1"/>
</dbReference>
<evidence type="ECO:0000313" key="3">
    <source>
        <dbReference type="Proteomes" id="UP000051957"/>
    </source>
</evidence>
<dbReference type="PANTHER" id="PTHR34985:SF1">
    <property type="entry name" value="SLR0554 PROTEIN"/>
    <property type="match status" value="1"/>
</dbReference>
<reference evidence="2 3" key="1">
    <citation type="journal article" date="2015" name="Genome Announc.">
        <title>Expanding the biotechnology potential of lactobacilli through comparative genomics of 213 strains and associated genera.</title>
        <authorList>
            <person name="Sun Z."/>
            <person name="Harris H.M."/>
            <person name="McCann A."/>
            <person name="Guo C."/>
            <person name="Argimon S."/>
            <person name="Zhang W."/>
            <person name="Yang X."/>
            <person name="Jeffery I.B."/>
            <person name="Cooney J.C."/>
            <person name="Kagawa T.F."/>
            <person name="Liu W."/>
            <person name="Song Y."/>
            <person name="Salvetti E."/>
            <person name="Wrobel A."/>
            <person name="Rasinkangas P."/>
            <person name="Parkhill J."/>
            <person name="Rea M.C."/>
            <person name="O'Sullivan O."/>
            <person name="Ritari J."/>
            <person name="Douillard F.P."/>
            <person name="Paul Ross R."/>
            <person name="Yang R."/>
            <person name="Briner A.E."/>
            <person name="Felis G.E."/>
            <person name="de Vos W.M."/>
            <person name="Barrangou R."/>
            <person name="Klaenhammer T.R."/>
            <person name="Caufield P.W."/>
            <person name="Cui Y."/>
            <person name="Zhang H."/>
            <person name="O'Toole P.W."/>
        </authorList>
    </citation>
    <scope>NUCLEOTIDE SEQUENCE [LARGE SCALE GENOMIC DNA]</scope>
    <source>
        <strain evidence="2 3">DSM 5707</strain>
    </source>
</reference>
<proteinExistence type="predicted"/>
<accession>A0A0R1YRS4</accession>
<dbReference type="InterPro" id="IPR007936">
    <property type="entry name" value="VapE-like_dom"/>
</dbReference>
<dbReference type="RefSeq" id="WP_057911347.1">
    <property type="nucleotide sequence ID" value="NZ_AZGK01000023.1"/>
</dbReference>
<keyword evidence="2" id="KW-0378">Hydrolase</keyword>
<evidence type="ECO:0000259" key="1">
    <source>
        <dbReference type="Pfam" id="PF05272"/>
    </source>
</evidence>